<dbReference type="Pfam" id="PF12142">
    <property type="entry name" value="PPO1_DWL"/>
    <property type="match status" value="1"/>
</dbReference>
<evidence type="ECO:0000256" key="1">
    <source>
        <dbReference type="ARBA" id="ARBA00001973"/>
    </source>
</evidence>
<keyword evidence="11" id="KW-1185">Reference proteome</keyword>
<evidence type="ECO:0000313" key="9">
    <source>
        <dbReference type="EMBL" id="KAF8369479.1"/>
    </source>
</evidence>
<dbReference type="GO" id="GO:0046872">
    <property type="term" value="F:metal ion binding"/>
    <property type="evidence" value="ECO:0007669"/>
    <property type="project" value="UniProtKB-KW"/>
</dbReference>
<dbReference type="InterPro" id="IPR013788">
    <property type="entry name" value="Hemocyanin/hexamerin"/>
</dbReference>
<dbReference type="Gene3D" id="1.10.1280.10">
    <property type="entry name" value="Di-copper center containing domain from catechol oxidase"/>
    <property type="match status" value="1"/>
</dbReference>
<evidence type="ECO:0000256" key="6">
    <source>
        <dbReference type="ARBA" id="ARBA00023008"/>
    </source>
</evidence>
<dbReference type="OMA" id="DYECADI"/>
<dbReference type="PRINTS" id="PR00092">
    <property type="entry name" value="TYROSINASE"/>
</dbReference>
<evidence type="ECO:0000313" key="11">
    <source>
        <dbReference type="Proteomes" id="UP000655225"/>
    </source>
</evidence>
<reference evidence="10 11" key="1">
    <citation type="submission" date="2020-04" db="EMBL/GenBank/DDBJ databases">
        <title>Plant Genome Project.</title>
        <authorList>
            <person name="Zhang R.-G."/>
        </authorList>
    </citation>
    <scope>NUCLEOTIDE SEQUENCE [LARGE SCALE GENOMIC DNA]</scope>
    <source>
        <strain evidence="10">YNK0</strain>
        <tissue evidence="10">Leaf</tissue>
    </source>
</reference>
<evidence type="ECO:0000259" key="8">
    <source>
        <dbReference type="PROSITE" id="PS00498"/>
    </source>
</evidence>
<dbReference type="PANTHER" id="PTHR11474:SF76">
    <property type="entry name" value="SHKT DOMAIN-CONTAINING PROTEIN"/>
    <property type="match status" value="1"/>
</dbReference>
<comment type="similarity">
    <text evidence="2">Belongs to the tyrosinase family.</text>
</comment>
<comment type="caution">
    <text evidence="10">The sequence shown here is derived from an EMBL/GenBank/DDBJ whole genome shotgun (WGS) entry which is preliminary data.</text>
</comment>
<dbReference type="InterPro" id="IPR008922">
    <property type="entry name" value="Di-copper_centre_dom_sf"/>
</dbReference>
<keyword evidence="7" id="KW-1015">Disulfide bond</keyword>
<keyword evidence="4" id="KW-0883">Thioether bond</keyword>
<evidence type="ECO:0000256" key="2">
    <source>
        <dbReference type="ARBA" id="ARBA00009928"/>
    </source>
</evidence>
<comment type="cofactor">
    <cofactor evidence="1">
        <name>Cu(2+)</name>
        <dbReference type="ChEBI" id="CHEBI:29036"/>
    </cofactor>
</comment>
<dbReference type="PROSITE" id="PS00210">
    <property type="entry name" value="HEMOCYANIN_2"/>
    <property type="match status" value="1"/>
</dbReference>
<keyword evidence="5" id="KW-0560">Oxidoreductase</keyword>
<proteinExistence type="inferred from homology"/>
<dbReference type="PROSITE" id="PS00498">
    <property type="entry name" value="TYROSINASE_2"/>
    <property type="match status" value="1"/>
</dbReference>
<feature type="domain" description="Tyrosinase copper-binding" evidence="8">
    <location>
        <begin position="123"/>
        <end position="134"/>
    </location>
</feature>
<gene>
    <name evidence="10" type="ORF">HHK36_003724</name>
    <name evidence="9" type="ORF">HHK36_032506</name>
</gene>
<dbReference type="InterPro" id="IPR022739">
    <property type="entry name" value="Polyphenol_oxidase_cen"/>
</dbReference>
<keyword evidence="6" id="KW-0186">Copper</keyword>
<keyword evidence="3" id="KW-0479">Metal-binding</keyword>
<dbReference type="EMBL" id="JABCRI010000002">
    <property type="protein sequence ID" value="KAF8411181.1"/>
    <property type="molecule type" value="Genomic_DNA"/>
</dbReference>
<dbReference type="Proteomes" id="UP000655225">
    <property type="component" value="Unassembled WGS sequence"/>
</dbReference>
<name>A0A835DPK6_TETSI</name>
<accession>A0A835DPK6</accession>
<evidence type="ECO:0000256" key="7">
    <source>
        <dbReference type="ARBA" id="ARBA00023157"/>
    </source>
</evidence>
<sequence>MEMPSIFLDSSSSLYDENRDDRHHPLRIFDYDYTIKASKKSQPTESFSPKDTMTNNMCKMRYSVFSDDSRRIPELFMGAPVRAGQTLESHGSLEGLHNTVHNWTGLPISHNFDMGNFFTAARDPMFFSHHANVDRLWEIYRKSRDYKTEFNDSDWLDSSFLFYDENKQLVRVKVRDSLKPSDLRYTYEDVEIPWRSSAITPKTCSMKSPVKEMAPAIPFGSVPQALDKPLTISDIWPEFLPGISEEDFVAVLILHGIKVKDNKRARFDVYIGSPDGRAEDLVYAGSFTRLSHTHGETDVSLKLGITSLLRNFEVENAEKIVVEVIPREGDITIGGVSIELLESN</sequence>
<evidence type="ECO:0000313" key="10">
    <source>
        <dbReference type="EMBL" id="KAF8411181.1"/>
    </source>
</evidence>
<evidence type="ECO:0000256" key="4">
    <source>
        <dbReference type="ARBA" id="ARBA00022784"/>
    </source>
</evidence>
<dbReference type="SUPFAM" id="SSF48056">
    <property type="entry name" value="Di-copper centre-containing domain"/>
    <property type="match status" value="1"/>
</dbReference>
<dbReference type="PANTHER" id="PTHR11474">
    <property type="entry name" value="TYROSINASE FAMILY MEMBER"/>
    <property type="match status" value="1"/>
</dbReference>
<dbReference type="EMBL" id="JABCRI010000734">
    <property type="protein sequence ID" value="KAF8369479.1"/>
    <property type="molecule type" value="Genomic_DNA"/>
</dbReference>
<dbReference type="GO" id="GO:0004097">
    <property type="term" value="F:catechol oxidase activity"/>
    <property type="evidence" value="ECO:0007669"/>
    <property type="project" value="InterPro"/>
</dbReference>
<dbReference type="InterPro" id="IPR050316">
    <property type="entry name" value="Tyrosinase/Hemocyanin"/>
</dbReference>
<protein>
    <recommendedName>
        <fullName evidence="8">Tyrosinase copper-binding domain-containing protein</fullName>
    </recommendedName>
</protein>
<dbReference type="Pfam" id="PF00264">
    <property type="entry name" value="Tyrosinase"/>
    <property type="match status" value="1"/>
</dbReference>
<dbReference type="InterPro" id="IPR022740">
    <property type="entry name" value="Polyphenol_oxidase_C"/>
</dbReference>
<evidence type="ECO:0000256" key="3">
    <source>
        <dbReference type="ARBA" id="ARBA00022723"/>
    </source>
</evidence>
<evidence type="ECO:0000256" key="5">
    <source>
        <dbReference type="ARBA" id="ARBA00023002"/>
    </source>
</evidence>
<dbReference type="Pfam" id="PF12143">
    <property type="entry name" value="PPO1_KFDV"/>
    <property type="match status" value="1"/>
</dbReference>
<dbReference type="AlphaFoldDB" id="A0A835DPK6"/>
<dbReference type="OrthoDB" id="6132182at2759"/>
<organism evidence="10 11">
    <name type="scientific">Tetracentron sinense</name>
    <name type="common">Spur-leaf</name>
    <dbReference type="NCBI Taxonomy" id="13715"/>
    <lineage>
        <taxon>Eukaryota</taxon>
        <taxon>Viridiplantae</taxon>
        <taxon>Streptophyta</taxon>
        <taxon>Embryophyta</taxon>
        <taxon>Tracheophyta</taxon>
        <taxon>Spermatophyta</taxon>
        <taxon>Magnoliopsida</taxon>
        <taxon>Trochodendrales</taxon>
        <taxon>Trochodendraceae</taxon>
        <taxon>Tetracentron</taxon>
    </lineage>
</organism>
<dbReference type="InterPro" id="IPR002227">
    <property type="entry name" value="Tyrosinase_Cu-bd"/>
</dbReference>